<evidence type="ECO:0000313" key="1">
    <source>
        <dbReference type="EMBL" id="KII66214.1"/>
    </source>
</evidence>
<keyword evidence="2" id="KW-1185">Reference proteome</keyword>
<protein>
    <submittedName>
        <fullName evidence="1">Uncharacterized protein</fullName>
    </submittedName>
</protein>
<evidence type="ECO:0000313" key="2">
    <source>
        <dbReference type="Proteomes" id="UP000031668"/>
    </source>
</evidence>
<comment type="caution">
    <text evidence="1">The sequence shown here is derived from an EMBL/GenBank/DDBJ whole genome shotgun (WGS) entry which is preliminary data.</text>
</comment>
<sequence>MDQGTIEDLYRNCKKLMLCCRLEVMADQKEFIFTLLYALHLGRHGLLQFIKAETLIVEHDAERIEISGTLLTEEKIHDNGDIDLLVSLEVDVLFLTGRSLKIKKPAE</sequence>
<dbReference type="EMBL" id="JWZT01003599">
    <property type="protein sequence ID" value="KII66214.1"/>
    <property type="molecule type" value="Genomic_DNA"/>
</dbReference>
<gene>
    <name evidence="1" type="ORF">RF11_04788</name>
</gene>
<name>A0A0C2ILA8_THEKT</name>
<accession>A0A0C2ILA8</accession>
<proteinExistence type="predicted"/>
<dbReference type="Proteomes" id="UP000031668">
    <property type="component" value="Unassembled WGS sequence"/>
</dbReference>
<reference evidence="1 2" key="1">
    <citation type="journal article" date="2014" name="Genome Biol. Evol.">
        <title>The genome of the myxosporean Thelohanellus kitauei shows adaptations to nutrient acquisition within its fish host.</title>
        <authorList>
            <person name="Yang Y."/>
            <person name="Xiong J."/>
            <person name="Zhou Z."/>
            <person name="Huo F."/>
            <person name="Miao W."/>
            <person name="Ran C."/>
            <person name="Liu Y."/>
            <person name="Zhang J."/>
            <person name="Feng J."/>
            <person name="Wang M."/>
            <person name="Wang M."/>
            <person name="Wang L."/>
            <person name="Yao B."/>
        </authorList>
    </citation>
    <scope>NUCLEOTIDE SEQUENCE [LARGE SCALE GENOMIC DNA]</scope>
    <source>
        <strain evidence="1">Wuqing</strain>
    </source>
</reference>
<organism evidence="1 2">
    <name type="scientific">Thelohanellus kitauei</name>
    <name type="common">Myxosporean</name>
    <dbReference type="NCBI Taxonomy" id="669202"/>
    <lineage>
        <taxon>Eukaryota</taxon>
        <taxon>Metazoa</taxon>
        <taxon>Cnidaria</taxon>
        <taxon>Myxozoa</taxon>
        <taxon>Myxosporea</taxon>
        <taxon>Bivalvulida</taxon>
        <taxon>Platysporina</taxon>
        <taxon>Myxobolidae</taxon>
        <taxon>Thelohanellus</taxon>
    </lineage>
</organism>
<dbReference type="AlphaFoldDB" id="A0A0C2ILA8"/>